<dbReference type="AlphaFoldDB" id="A0A9N8DYD0"/>
<evidence type="ECO:0000259" key="2">
    <source>
        <dbReference type="Pfam" id="PF14534"/>
    </source>
</evidence>
<keyword evidence="1" id="KW-0175">Coiled coil</keyword>
<proteinExistence type="predicted"/>
<feature type="domain" description="DUF4440" evidence="2">
    <location>
        <begin position="89"/>
        <end position="196"/>
    </location>
</feature>
<dbReference type="Proteomes" id="UP001153069">
    <property type="component" value="Unassembled WGS sequence"/>
</dbReference>
<dbReference type="SUPFAM" id="SSF54427">
    <property type="entry name" value="NTF2-like"/>
    <property type="match status" value="1"/>
</dbReference>
<evidence type="ECO:0000256" key="1">
    <source>
        <dbReference type="SAM" id="Coils"/>
    </source>
</evidence>
<dbReference type="EMBL" id="CAICTM010000471">
    <property type="protein sequence ID" value="CAB9511188.1"/>
    <property type="molecule type" value="Genomic_DNA"/>
</dbReference>
<protein>
    <recommendedName>
        <fullName evidence="2">DUF4440 domain-containing protein</fullName>
    </recommendedName>
</protein>
<dbReference type="InterPro" id="IPR032710">
    <property type="entry name" value="NTF2-like_dom_sf"/>
</dbReference>
<feature type="coiled-coil region" evidence="1">
    <location>
        <begin position="71"/>
        <end position="98"/>
    </location>
</feature>
<organism evidence="3 4">
    <name type="scientific">Seminavis robusta</name>
    <dbReference type="NCBI Taxonomy" id="568900"/>
    <lineage>
        <taxon>Eukaryota</taxon>
        <taxon>Sar</taxon>
        <taxon>Stramenopiles</taxon>
        <taxon>Ochrophyta</taxon>
        <taxon>Bacillariophyta</taxon>
        <taxon>Bacillariophyceae</taxon>
        <taxon>Bacillariophycidae</taxon>
        <taxon>Naviculales</taxon>
        <taxon>Naviculaceae</taxon>
        <taxon>Seminavis</taxon>
    </lineage>
</organism>
<reference evidence="3" key="1">
    <citation type="submission" date="2020-06" db="EMBL/GenBank/DDBJ databases">
        <authorList>
            <consortium name="Plant Systems Biology data submission"/>
        </authorList>
    </citation>
    <scope>NUCLEOTIDE SEQUENCE</scope>
    <source>
        <strain evidence="3">D6</strain>
    </source>
</reference>
<evidence type="ECO:0000313" key="4">
    <source>
        <dbReference type="Proteomes" id="UP001153069"/>
    </source>
</evidence>
<dbReference type="InterPro" id="IPR027843">
    <property type="entry name" value="DUF4440"/>
</dbReference>
<sequence>MGSSQFQRALADMKRFFIGSTALLLLLPLILSLLSPSDGFIVVSKSFNTPELHAGAARLLKPESNTRLRLVSASQQEAEALELELKDAEMVLRQAMLKSNVKVLDSLLDDNLWFTNHLGQKIAKEDDLNAHEQGFVDIQEVDLSDMKIRLLPPSNDVGVVTVATHIVGSFAGTPFDDTLRFTRIWQREASSSKWKIIAGHSSVDQSENTS</sequence>
<accession>A0A9N8DYD0</accession>
<gene>
    <name evidence="3" type="ORF">SEMRO_472_G149960.1</name>
</gene>
<keyword evidence="4" id="KW-1185">Reference proteome</keyword>
<dbReference type="Pfam" id="PF14534">
    <property type="entry name" value="DUF4440"/>
    <property type="match status" value="1"/>
</dbReference>
<evidence type="ECO:0000313" key="3">
    <source>
        <dbReference type="EMBL" id="CAB9511188.1"/>
    </source>
</evidence>
<name>A0A9N8DYD0_9STRA</name>
<comment type="caution">
    <text evidence="3">The sequence shown here is derived from an EMBL/GenBank/DDBJ whole genome shotgun (WGS) entry which is preliminary data.</text>
</comment>
<dbReference type="Gene3D" id="3.10.450.50">
    <property type="match status" value="1"/>
</dbReference>